<dbReference type="GO" id="GO:0006457">
    <property type="term" value="P:protein folding"/>
    <property type="evidence" value="ECO:0007669"/>
    <property type="project" value="TreeGrafter"/>
</dbReference>
<organism evidence="4 5">
    <name type="scientific">Prototheca wickerhamii</name>
    <dbReference type="NCBI Taxonomy" id="3111"/>
    <lineage>
        <taxon>Eukaryota</taxon>
        <taxon>Viridiplantae</taxon>
        <taxon>Chlorophyta</taxon>
        <taxon>core chlorophytes</taxon>
        <taxon>Trebouxiophyceae</taxon>
        <taxon>Chlorellales</taxon>
        <taxon>Chlorellaceae</taxon>
        <taxon>Prototheca</taxon>
    </lineage>
</organism>
<feature type="compositionally biased region" description="Basic and acidic residues" evidence="2">
    <location>
        <begin position="41"/>
        <end position="52"/>
    </location>
</feature>
<comment type="similarity">
    <text evidence="1">Belongs to the phosducin family.</text>
</comment>
<dbReference type="GO" id="GO:0005737">
    <property type="term" value="C:cytoplasm"/>
    <property type="evidence" value="ECO:0007669"/>
    <property type="project" value="TreeGrafter"/>
</dbReference>
<dbReference type="InterPro" id="IPR051498">
    <property type="entry name" value="Phosducin-like_chap/apop_reg"/>
</dbReference>
<evidence type="ECO:0000313" key="4">
    <source>
        <dbReference type="EMBL" id="KAK2076971.1"/>
    </source>
</evidence>
<dbReference type="AlphaFoldDB" id="A0AAD9IEQ1"/>
<dbReference type="PANTHER" id="PTHR45809">
    <property type="entry name" value="VIRAL IAP-ASSOCIATED FACTOR HOMOLOG"/>
    <property type="match status" value="1"/>
</dbReference>
<dbReference type="EMBL" id="JASFZW010000008">
    <property type="protein sequence ID" value="KAK2076971.1"/>
    <property type="molecule type" value="Genomic_DNA"/>
</dbReference>
<proteinExistence type="inferred from homology"/>
<evidence type="ECO:0000256" key="2">
    <source>
        <dbReference type="SAM" id="MobiDB-lite"/>
    </source>
</evidence>
<feature type="region of interest" description="Disordered" evidence="2">
    <location>
        <begin position="23"/>
        <end position="52"/>
    </location>
</feature>
<reference evidence="4" key="1">
    <citation type="submission" date="2021-01" db="EMBL/GenBank/DDBJ databases">
        <authorList>
            <person name="Eckstrom K.M.E."/>
        </authorList>
    </citation>
    <scope>NUCLEOTIDE SEQUENCE</scope>
    <source>
        <strain evidence="4">UVCC 0001</strain>
    </source>
</reference>
<dbReference type="Gene3D" id="3.40.30.10">
    <property type="entry name" value="Glutaredoxin"/>
    <property type="match status" value="1"/>
</dbReference>
<dbReference type="InterPro" id="IPR024253">
    <property type="entry name" value="Phosducin_thioredoxin-like_dom"/>
</dbReference>
<feature type="domain" description="Phosducin" evidence="3">
    <location>
        <begin position="62"/>
        <end position="196"/>
    </location>
</feature>
<dbReference type="Pfam" id="PF02114">
    <property type="entry name" value="Phosducin"/>
    <property type="match status" value="1"/>
</dbReference>
<comment type="caution">
    <text evidence="4">The sequence shown here is derived from an EMBL/GenBank/DDBJ whole genome shotgun (WGS) entry which is preliminary data.</text>
</comment>
<evidence type="ECO:0000313" key="5">
    <source>
        <dbReference type="Proteomes" id="UP001255856"/>
    </source>
</evidence>
<sequence length="245" mass="27086">MTEYHTIYKGPEGESTQWDDIQRKLGNAPPKAPVWKPDPYAPEKEAPKGTELLDSKDLEGLEDLEDEFGDDRFLEQYRQRRMQELQASVAGPRFGSLEEIRRSDFVQQVTNAGEGIWVVCHLYSDRKKECAIMDQCLGELAERYPATKFLKIRGAECIQGYPEANMPTLLLYTNGKCQQTLVGLERFGGEGTSPDLIAISLNQFGAVCGDPDDPAVAAEQLAGVVAAAAAAKREGQPDDEESLDD</sequence>
<dbReference type="CDD" id="cd02988">
    <property type="entry name" value="Phd_like_VIAF"/>
    <property type="match status" value="1"/>
</dbReference>
<evidence type="ECO:0000259" key="3">
    <source>
        <dbReference type="Pfam" id="PF02114"/>
    </source>
</evidence>
<accession>A0AAD9IEQ1</accession>
<protein>
    <recommendedName>
        <fullName evidence="3">Phosducin domain-containing protein</fullName>
    </recommendedName>
</protein>
<dbReference type="Proteomes" id="UP001255856">
    <property type="component" value="Unassembled WGS sequence"/>
</dbReference>
<gene>
    <name evidence="4" type="ORF">QBZ16_005199</name>
</gene>
<evidence type="ECO:0000256" key="1">
    <source>
        <dbReference type="ARBA" id="ARBA00009686"/>
    </source>
</evidence>
<name>A0AAD9IEQ1_PROWI</name>
<dbReference type="InterPro" id="IPR036249">
    <property type="entry name" value="Thioredoxin-like_sf"/>
</dbReference>
<dbReference type="SUPFAM" id="SSF52833">
    <property type="entry name" value="Thioredoxin-like"/>
    <property type="match status" value="1"/>
</dbReference>
<dbReference type="PANTHER" id="PTHR45809:SF3">
    <property type="entry name" value="VIRAL IAP-ASSOCIATED FACTOR HOMOLOG"/>
    <property type="match status" value="1"/>
</dbReference>
<keyword evidence="5" id="KW-1185">Reference proteome</keyword>